<dbReference type="Pfam" id="PF07980">
    <property type="entry name" value="SusD_RagB"/>
    <property type="match status" value="1"/>
</dbReference>
<evidence type="ECO:0000256" key="4">
    <source>
        <dbReference type="ARBA" id="ARBA00023136"/>
    </source>
</evidence>
<dbReference type="Gene3D" id="1.25.40.10">
    <property type="entry name" value="Tetratricopeptide repeat domain"/>
    <property type="match status" value="1"/>
</dbReference>
<dbReference type="Proteomes" id="UP000184335">
    <property type="component" value="Unassembled WGS sequence"/>
</dbReference>
<dbReference type="InterPro" id="IPR012944">
    <property type="entry name" value="SusD_RagB_dom"/>
</dbReference>
<dbReference type="STRING" id="1118202.SAMN05443429_102328"/>
<dbReference type="CDD" id="cd08977">
    <property type="entry name" value="SusD"/>
    <property type="match status" value="1"/>
</dbReference>
<dbReference type="Gene3D" id="1.25.40.390">
    <property type="match status" value="1"/>
</dbReference>
<dbReference type="SUPFAM" id="SSF48452">
    <property type="entry name" value="TPR-like"/>
    <property type="match status" value="1"/>
</dbReference>
<evidence type="ECO:0000313" key="9">
    <source>
        <dbReference type="EMBL" id="SHI59727.1"/>
    </source>
</evidence>
<protein>
    <submittedName>
        <fullName evidence="9">Starch-binding associating with outer membrane</fullName>
    </submittedName>
</protein>
<keyword evidence="4" id="KW-0472">Membrane</keyword>
<dbReference type="OrthoDB" id="5694214at2"/>
<reference evidence="9 10" key="1">
    <citation type="submission" date="2016-11" db="EMBL/GenBank/DDBJ databases">
        <authorList>
            <person name="Jaros S."/>
            <person name="Januszkiewicz K."/>
            <person name="Wedrychowicz H."/>
        </authorList>
    </citation>
    <scope>NUCLEOTIDE SEQUENCE [LARGE SCALE GENOMIC DNA]</scope>
    <source>
        <strain evidence="9 10">DSM 25479</strain>
    </source>
</reference>
<dbReference type="InterPro" id="IPR033985">
    <property type="entry name" value="SusD-like_N"/>
</dbReference>
<comment type="similarity">
    <text evidence="2">Belongs to the SusD family.</text>
</comment>
<dbReference type="AlphaFoldDB" id="A0A1M6CFE8"/>
<dbReference type="PROSITE" id="PS51257">
    <property type="entry name" value="PROKAR_LIPOPROTEIN"/>
    <property type="match status" value="1"/>
</dbReference>
<dbReference type="GO" id="GO:0009279">
    <property type="term" value="C:cell outer membrane"/>
    <property type="evidence" value="ECO:0007669"/>
    <property type="project" value="UniProtKB-SubCell"/>
</dbReference>
<feature type="signal peptide" evidence="6">
    <location>
        <begin position="1"/>
        <end position="25"/>
    </location>
</feature>
<evidence type="ECO:0000256" key="5">
    <source>
        <dbReference type="ARBA" id="ARBA00023237"/>
    </source>
</evidence>
<organism evidence="9 10">
    <name type="scientific">Cruoricaptor ignavus</name>
    <dbReference type="NCBI Taxonomy" id="1118202"/>
    <lineage>
        <taxon>Bacteria</taxon>
        <taxon>Pseudomonadati</taxon>
        <taxon>Bacteroidota</taxon>
        <taxon>Flavobacteriia</taxon>
        <taxon>Flavobacteriales</taxon>
        <taxon>Weeksellaceae</taxon>
        <taxon>Cruoricaptor</taxon>
    </lineage>
</organism>
<feature type="chain" id="PRO_5013042281" evidence="6">
    <location>
        <begin position="26"/>
        <end position="519"/>
    </location>
</feature>
<sequence>MNFRIKKLSAAAIALSAALSLGSCTDDLRQEPVTDVTAASLYKDFSKYPNLLAKLYGGLAVGGQQGGDGAGDIADIDGGFSNYARLLFIMQEITTDEAVIGWNDGTLHEFHKMIWTPANEFNNAMYYRIYTEIAFCNEFLRNTTDEKLSSNGISGADLEEAKTMRAEARFLRAQSYYHLLDMYGNVPFVDETTLGTVPKQMPRAELFTFVENELKLAEADLKAPRTQAYGRVDKAAAWALLARLYLNAKVYNGQERYAEVIEYCTRIIQSGYTLKPNYSDLFLADNHIGNPENIFSLVYDGQRTQTNGGTTFLVHAAIGGKMDPKEFGVNGGWGGLRTTKAFVNRFDKNDKRGRFFTDGQSLEIEDLGNFNDGYAFIKYKNVKSNGQPGIHDNWVETDLPLYRLGDVYLMYAEAVLRGGGGNMSTALQYVNALRKRAGAPEVSSISLDFILDERSRELSWELTRRTDLIRFGKFTSGAYLWPWKGNAKEGTAVGNHRTLFPIPNNDIAVNPNLVQNPGY</sequence>
<dbReference type="Gene3D" id="1.10.3780.10">
    <property type="entry name" value="SusD-like"/>
    <property type="match status" value="1"/>
</dbReference>
<keyword evidence="10" id="KW-1185">Reference proteome</keyword>
<dbReference type="Pfam" id="PF14322">
    <property type="entry name" value="SusD-like_3"/>
    <property type="match status" value="1"/>
</dbReference>
<gene>
    <name evidence="9" type="ORF">SAMN05443429_102328</name>
</gene>
<evidence type="ECO:0000256" key="2">
    <source>
        <dbReference type="ARBA" id="ARBA00006275"/>
    </source>
</evidence>
<proteinExistence type="inferred from homology"/>
<keyword evidence="5" id="KW-0998">Cell outer membrane</keyword>
<evidence type="ECO:0000313" key="10">
    <source>
        <dbReference type="Proteomes" id="UP000184335"/>
    </source>
</evidence>
<dbReference type="InterPro" id="IPR011990">
    <property type="entry name" value="TPR-like_helical_dom_sf"/>
</dbReference>
<comment type="subcellular location">
    <subcellularLocation>
        <location evidence="1">Cell outer membrane</location>
    </subcellularLocation>
</comment>
<evidence type="ECO:0000256" key="1">
    <source>
        <dbReference type="ARBA" id="ARBA00004442"/>
    </source>
</evidence>
<dbReference type="EMBL" id="FQYI01000002">
    <property type="protein sequence ID" value="SHI59727.1"/>
    <property type="molecule type" value="Genomic_DNA"/>
</dbReference>
<accession>A0A1M6CFE8</accession>
<evidence type="ECO:0000256" key="3">
    <source>
        <dbReference type="ARBA" id="ARBA00022729"/>
    </source>
</evidence>
<feature type="domain" description="RagB/SusD" evidence="7">
    <location>
        <begin position="379"/>
        <end position="519"/>
    </location>
</feature>
<keyword evidence="3 6" id="KW-0732">Signal</keyword>
<evidence type="ECO:0000259" key="8">
    <source>
        <dbReference type="Pfam" id="PF14322"/>
    </source>
</evidence>
<evidence type="ECO:0000259" key="7">
    <source>
        <dbReference type="Pfam" id="PF07980"/>
    </source>
</evidence>
<feature type="domain" description="SusD-like N-terminal" evidence="8">
    <location>
        <begin position="102"/>
        <end position="246"/>
    </location>
</feature>
<evidence type="ECO:0000256" key="6">
    <source>
        <dbReference type="SAM" id="SignalP"/>
    </source>
</evidence>
<name>A0A1M6CFE8_9FLAO</name>
<dbReference type="RefSeq" id="WP_073178543.1">
    <property type="nucleotide sequence ID" value="NZ_FQYI01000002.1"/>
</dbReference>